<dbReference type="HOGENOM" id="CLU_023747_0_0_1"/>
<evidence type="ECO:0000256" key="4">
    <source>
        <dbReference type="ARBA" id="ARBA00023242"/>
    </source>
</evidence>
<proteinExistence type="predicted"/>
<keyword evidence="3" id="KW-0804">Transcription</keyword>
<dbReference type="PANTHER" id="PTHR47424:SF3">
    <property type="entry name" value="REGULATORY PROTEIN GAL4"/>
    <property type="match status" value="1"/>
</dbReference>
<keyword evidence="4" id="KW-0539">Nucleus</keyword>
<reference evidence="6 7" key="1">
    <citation type="submission" date="2015-01" db="EMBL/GenBank/DDBJ databases">
        <title>The Genome Sequence of Exophiala sideris CBS121828.</title>
        <authorList>
            <consortium name="The Broad Institute Genomics Platform"/>
            <person name="Cuomo C."/>
            <person name="de Hoog S."/>
            <person name="Gorbushina A."/>
            <person name="Stielow B."/>
            <person name="Teixiera M."/>
            <person name="Abouelleil A."/>
            <person name="Chapman S.B."/>
            <person name="Priest M."/>
            <person name="Young S.K."/>
            <person name="Wortman J."/>
            <person name="Nusbaum C."/>
            <person name="Birren B."/>
        </authorList>
    </citation>
    <scope>NUCLEOTIDE SEQUENCE [LARGE SCALE GENOMIC DNA]</scope>
    <source>
        <strain evidence="6 7">CBS 121828</strain>
    </source>
</reference>
<dbReference type="InterPro" id="IPR051127">
    <property type="entry name" value="Fungal_SecMet_Regulators"/>
</dbReference>
<dbReference type="AlphaFoldDB" id="A0A0D1Z300"/>
<name>A0A0D1Z300_9EURO</name>
<dbReference type="Pfam" id="PF04082">
    <property type="entry name" value="Fungal_trans"/>
    <property type="match status" value="1"/>
</dbReference>
<evidence type="ECO:0000259" key="5">
    <source>
        <dbReference type="SMART" id="SM00906"/>
    </source>
</evidence>
<dbReference type="PANTHER" id="PTHR47424">
    <property type="entry name" value="REGULATORY PROTEIN GAL4"/>
    <property type="match status" value="1"/>
</dbReference>
<evidence type="ECO:0000256" key="2">
    <source>
        <dbReference type="ARBA" id="ARBA00023125"/>
    </source>
</evidence>
<dbReference type="EMBL" id="KN846952">
    <property type="protein sequence ID" value="KIV81268.1"/>
    <property type="molecule type" value="Genomic_DNA"/>
</dbReference>
<keyword evidence="2" id="KW-0238">DNA-binding</keyword>
<evidence type="ECO:0000256" key="3">
    <source>
        <dbReference type="ARBA" id="ARBA00023163"/>
    </source>
</evidence>
<evidence type="ECO:0000313" key="7">
    <source>
        <dbReference type="Proteomes" id="UP000053599"/>
    </source>
</evidence>
<accession>A0A0D1Z300</accession>
<dbReference type="GO" id="GO:0003677">
    <property type="term" value="F:DNA binding"/>
    <property type="evidence" value="ECO:0007669"/>
    <property type="project" value="UniProtKB-KW"/>
</dbReference>
<feature type="domain" description="Xylanolytic transcriptional activator regulatory" evidence="5">
    <location>
        <begin position="257"/>
        <end position="333"/>
    </location>
</feature>
<dbReference type="InterPro" id="IPR007219">
    <property type="entry name" value="XnlR_reg_dom"/>
</dbReference>
<dbReference type="OrthoDB" id="3364175at2759"/>
<dbReference type="Proteomes" id="UP000053599">
    <property type="component" value="Unassembled WGS sequence"/>
</dbReference>
<dbReference type="GO" id="GO:0006351">
    <property type="term" value="P:DNA-templated transcription"/>
    <property type="evidence" value="ECO:0007669"/>
    <property type="project" value="InterPro"/>
</dbReference>
<gene>
    <name evidence="6" type="ORF">PV11_03465</name>
</gene>
<organism evidence="6 7">
    <name type="scientific">Exophiala sideris</name>
    <dbReference type="NCBI Taxonomy" id="1016849"/>
    <lineage>
        <taxon>Eukaryota</taxon>
        <taxon>Fungi</taxon>
        <taxon>Dikarya</taxon>
        <taxon>Ascomycota</taxon>
        <taxon>Pezizomycotina</taxon>
        <taxon>Eurotiomycetes</taxon>
        <taxon>Chaetothyriomycetidae</taxon>
        <taxon>Chaetothyriales</taxon>
        <taxon>Herpotrichiellaceae</taxon>
        <taxon>Exophiala</taxon>
    </lineage>
</organism>
<evidence type="ECO:0000313" key="6">
    <source>
        <dbReference type="EMBL" id="KIV81268.1"/>
    </source>
</evidence>
<dbReference type="GO" id="GO:0008270">
    <property type="term" value="F:zinc ion binding"/>
    <property type="evidence" value="ECO:0007669"/>
    <property type="project" value="InterPro"/>
</dbReference>
<dbReference type="CDD" id="cd12148">
    <property type="entry name" value="fungal_TF_MHR"/>
    <property type="match status" value="1"/>
</dbReference>
<evidence type="ECO:0000256" key="1">
    <source>
        <dbReference type="ARBA" id="ARBA00023015"/>
    </source>
</evidence>
<sequence>METEGQKFRNAITVYDSLIRDLRKSLSQDDCKTVDLRLASIQLPDYLAKQIGKGGTSIPHTPEQEVADDRQPAVFQRYLGEASDIRFFHAMESTFGQQSEFGQQQDNFEGRIDSYEQEGPRQHLPEQDQACLPPRADADKFVNVYFSAIHIAYPFISESDFRQTYESFWRSSSLEDFRGPWLSLLLTIFAIGSCYGRIADSEEGTASGSQIYHQHQQYFDQAIAISQNYGSKHTVDHLCALLAQCFYLLATCQTDRCWTCLGLAVRLAQSIGIHVEDDHRTGGEISSARREICRRLWYSIFILDRLLALQLGRPPAINDEDFNVNLPSQQSDVDVVIQDGEHGVQGTGWIGDYLIAMIKFSEMIGRVFNSLYGPRRAGDAASTLSSIDRLDIELLQWRSNLSRNLRFDQSHTFERSIIYKRQRNMLAVKFYNLQALIHRPILSPAKLLWSSPNPMAFYQAECDRIAMSKRKCIVAAQQTAKLLHDLEDKKSLVYGFPWWQMISCLICASSILLVASICVDLELDKELFKDIDWAAVDEDAEVCLKVFQALSSNSNAARLAGDMMQRLKKTRTISQGNSSRLSMSTSCIYSTTAWCVPFVVEPRSVALKALDLPLLTFCRASQGPAETVNQSALPSQPLPMPTFDYDGPNQQSFNHMFQTMPYEVSEPVLWSAQFVNAAYNPFLNPPDP</sequence>
<dbReference type="STRING" id="1016849.A0A0D1Z300"/>
<keyword evidence="1" id="KW-0805">Transcription regulation</keyword>
<dbReference type="SMART" id="SM00906">
    <property type="entry name" value="Fungal_trans"/>
    <property type="match status" value="1"/>
</dbReference>
<protein>
    <recommendedName>
        <fullName evidence="5">Xylanolytic transcriptional activator regulatory domain-containing protein</fullName>
    </recommendedName>
</protein>